<dbReference type="Proteomes" id="UP000799118">
    <property type="component" value="Unassembled WGS sequence"/>
</dbReference>
<organism evidence="1 2">
    <name type="scientific">Gymnopus androsaceus JB14</name>
    <dbReference type="NCBI Taxonomy" id="1447944"/>
    <lineage>
        <taxon>Eukaryota</taxon>
        <taxon>Fungi</taxon>
        <taxon>Dikarya</taxon>
        <taxon>Basidiomycota</taxon>
        <taxon>Agaricomycotina</taxon>
        <taxon>Agaricomycetes</taxon>
        <taxon>Agaricomycetidae</taxon>
        <taxon>Agaricales</taxon>
        <taxon>Marasmiineae</taxon>
        <taxon>Omphalotaceae</taxon>
        <taxon>Gymnopus</taxon>
    </lineage>
</organism>
<reference evidence="1" key="1">
    <citation type="journal article" date="2019" name="Environ. Microbiol.">
        <title>Fungal ecological strategies reflected in gene transcription - a case study of two litter decomposers.</title>
        <authorList>
            <person name="Barbi F."/>
            <person name="Kohler A."/>
            <person name="Barry K."/>
            <person name="Baskaran P."/>
            <person name="Daum C."/>
            <person name="Fauchery L."/>
            <person name="Ihrmark K."/>
            <person name="Kuo A."/>
            <person name="LaButti K."/>
            <person name="Lipzen A."/>
            <person name="Morin E."/>
            <person name="Grigoriev I.V."/>
            <person name="Henrissat B."/>
            <person name="Lindahl B."/>
            <person name="Martin F."/>
        </authorList>
    </citation>
    <scope>NUCLEOTIDE SEQUENCE</scope>
    <source>
        <strain evidence="1">JB14</strain>
    </source>
</reference>
<dbReference type="AlphaFoldDB" id="A0A6A4HVU0"/>
<sequence length="298" mass="33653">MPKLRSFAALSPFANFNADPAFPWSQLTELSLKSHSSIPQFLEACTNLTTLHVSIELDSRYPEGSPFSTIHEGLQAFTVSFAQRDDRSDHKDIVAKVLNQLSFPNLVSYALTGFIDRSGNNLQILSLTDLYIFDTDLTAILQKVPSVVELTLGDCRLDKKNLPEDVEEDEAVNEEDSHSTVSSALLKSLHAFRRPDARSADPNPILPNLRRLYLHVFAEFDGDVFRETITSRWIPSEDYAEELGVKCLQKVELHLGDERYPVFDVSSILNQTFTLKSFRKQGMIVDIICSGHYLDVYH</sequence>
<protein>
    <recommendedName>
        <fullName evidence="3">F-box domain-containing protein</fullName>
    </recommendedName>
</protein>
<dbReference type="SUPFAM" id="SSF52047">
    <property type="entry name" value="RNI-like"/>
    <property type="match status" value="1"/>
</dbReference>
<accession>A0A6A4HVU0</accession>
<name>A0A6A4HVU0_9AGAR</name>
<keyword evidence="2" id="KW-1185">Reference proteome</keyword>
<evidence type="ECO:0000313" key="1">
    <source>
        <dbReference type="EMBL" id="KAE9402001.1"/>
    </source>
</evidence>
<gene>
    <name evidence="1" type="ORF">BT96DRAFT_974479</name>
</gene>
<dbReference type="EMBL" id="ML769439">
    <property type="protein sequence ID" value="KAE9402001.1"/>
    <property type="molecule type" value="Genomic_DNA"/>
</dbReference>
<dbReference type="OrthoDB" id="2908127at2759"/>
<proteinExistence type="predicted"/>
<dbReference type="Gene3D" id="3.80.10.10">
    <property type="entry name" value="Ribonuclease Inhibitor"/>
    <property type="match status" value="1"/>
</dbReference>
<evidence type="ECO:0000313" key="2">
    <source>
        <dbReference type="Proteomes" id="UP000799118"/>
    </source>
</evidence>
<dbReference type="InterPro" id="IPR032675">
    <property type="entry name" value="LRR_dom_sf"/>
</dbReference>
<evidence type="ECO:0008006" key="3">
    <source>
        <dbReference type="Google" id="ProtNLM"/>
    </source>
</evidence>